<dbReference type="AlphaFoldDB" id="A0A506Y6G2"/>
<sequence>MTDTAAHFAADPAQGTPRWPRVRRDDAALEATDRLLAALPKVELHTHLAGNVPEWLFAETARRYGIPLDHPEQPYSFVAGMVGFLKLFDQVADTFRTPDDLYRASYESLVAERQSSRLRYREVHYSPTINPHVGYADAVTAIGEGIEAARRDHGVDGRIVVAIYRNQGPEVAERLVEEMIAHPTAHVVGLGMEADETVGPTPLFHRAYLRARDAGIRVTAHVGERGDVGEVLYAVDELKVDRLDHAYALAFDPGAAAHVADRGLHLASAWASAKVHFPRGIDNPLRTLIDSPLDISISSDDPGINRVTLDSELREAAVELELPDDYLTHQNSAQLDAAWIDDATRAEIRAEIDAALSALEPENQEQQ</sequence>
<comment type="caution">
    <text evidence="8">The sequence shown here is derived from an EMBL/GenBank/DDBJ whole genome shotgun (WGS) entry which is preliminary data.</text>
</comment>
<feature type="domain" description="Adenosine deaminase" evidence="7">
    <location>
        <begin position="40"/>
        <end position="354"/>
    </location>
</feature>
<evidence type="ECO:0000313" key="9">
    <source>
        <dbReference type="Proteomes" id="UP000316252"/>
    </source>
</evidence>
<dbReference type="GO" id="GO:0046872">
    <property type="term" value="F:metal ion binding"/>
    <property type="evidence" value="ECO:0007669"/>
    <property type="project" value="UniProtKB-KW"/>
</dbReference>
<dbReference type="InterPro" id="IPR032466">
    <property type="entry name" value="Metal_Hydrolase"/>
</dbReference>
<evidence type="ECO:0000256" key="5">
    <source>
        <dbReference type="ARBA" id="ARBA00022833"/>
    </source>
</evidence>
<evidence type="ECO:0000313" key="8">
    <source>
        <dbReference type="EMBL" id="TPW77463.1"/>
    </source>
</evidence>
<dbReference type="Gene3D" id="3.20.20.140">
    <property type="entry name" value="Metal-dependent hydrolases"/>
    <property type="match status" value="1"/>
</dbReference>
<dbReference type="GO" id="GO:0009168">
    <property type="term" value="P:purine ribonucleoside monophosphate biosynthetic process"/>
    <property type="evidence" value="ECO:0007669"/>
    <property type="project" value="InterPro"/>
</dbReference>
<evidence type="ECO:0000256" key="4">
    <source>
        <dbReference type="ARBA" id="ARBA00022801"/>
    </source>
</evidence>
<proteinExistence type="inferred from homology"/>
<dbReference type="GO" id="GO:0019239">
    <property type="term" value="F:deaminase activity"/>
    <property type="evidence" value="ECO:0007669"/>
    <property type="project" value="InterPro"/>
</dbReference>
<dbReference type="InterPro" id="IPR006650">
    <property type="entry name" value="A/AMP_deam_AS"/>
</dbReference>
<keyword evidence="5" id="KW-0862">Zinc</keyword>
<comment type="similarity">
    <text evidence="2">Belongs to the metallo-dependent hydrolases superfamily. Adenosine and AMP deaminases family.</text>
</comment>
<dbReference type="SUPFAM" id="SSF51556">
    <property type="entry name" value="Metallo-dependent hydrolases"/>
    <property type="match status" value="1"/>
</dbReference>
<keyword evidence="9" id="KW-1185">Reference proteome</keyword>
<keyword evidence="4" id="KW-0378">Hydrolase</keyword>
<dbReference type="PROSITE" id="PS00485">
    <property type="entry name" value="A_DEAMINASE"/>
    <property type="match status" value="1"/>
</dbReference>
<dbReference type="InterPro" id="IPR006330">
    <property type="entry name" value="Ado/ade_deaminase"/>
</dbReference>
<keyword evidence="3" id="KW-0479">Metal-binding</keyword>
<organism evidence="8 9">
    <name type="scientific">Schumannella soli</name>
    <dbReference type="NCBI Taxonomy" id="2590779"/>
    <lineage>
        <taxon>Bacteria</taxon>
        <taxon>Bacillati</taxon>
        <taxon>Actinomycetota</taxon>
        <taxon>Actinomycetes</taxon>
        <taxon>Micrococcales</taxon>
        <taxon>Microbacteriaceae</taxon>
        <taxon>Schumannella</taxon>
    </lineage>
</organism>
<dbReference type="PANTHER" id="PTHR43114">
    <property type="entry name" value="ADENINE DEAMINASE"/>
    <property type="match status" value="1"/>
</dbReference>
<dbReference type="PANTHER" id="PTHR43114:SF6">
    <property type="entry name" value="ADENINE DEAMINASE"/>
    <property type="match status" value="1"/>
</dbReference>
<dbReference type="Proteomes" id="UP000316252">
    <property type="component" value="Unassembled WGS sequence"/>
</dbReference>
<evidence type="ECO:0000259" key="7">
    <source>
        <dbReference type="Pfam" id="PF00962"/>
    </source>
</evidence>
<evidence type="ECO:0000256" key="6">
    <source>
        <dbReference type="SAM" id="MobiDB-lite"/>
    </source>
</evidence>
<name>A0A506Y6G2_9MICO</name>
<evidence type="ECO:0000256" key="1">
    <source>
        <dbReference type="ARBA" id="ARBA00001947"/>
    </source>
</evidence>
<comment type="cofactor">
    <cofactor evidence="1">
        <name>Zn(2+)</name>
        <dbReference type="ChEBI" id="CHEBI:29105"/>
    </cofactor>
</comment>
<dbReference type="EMBL" id="VHQG01000001">
    <property type="protein sequence ID" value="TPW77463.1"/>
    <property type="molecule type" value="Genomic_DNA"/>
</dbReference>
<dbReference type="InterPro" id="IPR001365">
    <property type="entry name" value="A_deaminase_dom"/>
</dbReference>
<dbReference type="Pfam" id="PF00962">
    <property type="entry name" value="A_deaminase"/>
    <property type="match status" value="1"/>
</dbReference>
<feature type="region of interest" description="Disordered" evidence="6">
    <location>
        <begin position="1"/>
        <end position="21"/>
    </location>
</feature>
<dbReference type="GO" id="GO:0016814">
    <property type="term" value="F:hydrolase activity, acting on carbon-nitrogen (but not peptide) bonds, in cyclic amidines"/>
    <property type="evidence" value="ECO:0007669"/>
    <property type="project" value="UniProtKB-ARBA"/>
</dbReference>
<protein>
    <recommendedName>
        <fullName evidence="7">Adenosine deaminase domain-containing protein</fullName>
    </recommendedName>
</protein>
<evidence type="ECO:0000256" key="3">
    <source>
        <dbReference type="ARBA" id="ARBA00022723"/>
    </source>
</evidence>
<reference evidence="8 9" key="1">
    <citation type="submission" date="2019-06" db="EMBL/GenBank/DDBJ databases">
        <authorList>
            <person name="Li F."/>
        </authorList>
    </citation>
    <scope>NUCLEOTIDE SEQUENCE [LARGE SCALE GENOMIC DNA]</scope>
    <source>
        <strain evidence="8 9">10F1D-1</strain>
    </source>
</reference>
<dbReference type="OrthoDB" id="105475at2"/>
<evidence type="ECO:0000256" key="2">
    <source>
        <dbReference type="ARBA" id="ARBA00006676"/>
    </source>
</evidence>
<dbReference type="RefSeq" id="WP_141161991.1">
    <property type="nucleotide sequence ID" value="NZ_VHQG01000001.1"/>
</dbReference>
<accession>A0A506Y6G2</accession>
<gene>
    <name evidence="8" type="ORF">FJ657_01915</name>
</gene>